<dbReference type="RefSeq" id="WP_191307947.1">
    <property type="nucleotide sequence ID" value="NZ_BNAW01000005.1"/>
</dbReference>
<gene>
    <name evidence="1" type="ORF">GCM10017567_17070</name>
</gene>
<comment type="caution">
    <text evidence="1">The sequence shown here is derived from an EMBL/GenBank/DDBJ whole genome shotgun (WGS) entry which is preliminary data.</text>
</comment>
<dbReference type="Pfam" id="PF13374">
    <property type="entry name" value="TPR_10"/>
    <property type="match status" value="1"/>
</dbReference>
<evidence type="ECO:0000313" key="2">
    <source>
        <dbReference type="Proteomes" id="UP000649955"/>
    </source>
</evidence>
<accession>A0ABQ3K3R4</accession>
<dbReference type="EMBL" id="BNAW01000005">
    <property type="protein sequence ID" value="GHG02434.1"/>
    <property type="molecule type" value="Genomic_DNA"/>
</dbReference>
<dbReference type="Pfam" id="PF13424">
    <property type="entry name" value="TPR_12"/>
    <property type="match status" value="1"/>
</dbReference>
<reference evidence="2" key="1">
    <citation type="journal article" date="2019" name="Int. J. Syst. Evol. Microbiol.">
        <title>The Global Catalogue of Microorganisms (GCM) 10K type strain sequencing project: providing services to taxonomists for standard genome sequencing and annotation.</title>
        <authorList>
            <consortium name="The Broad Institute Genomics Platform"/>
            <consortium name="The Broad Institute Genome Sequencing Center for Infectious Disease"/>
            <person name="Wu L."/>
            <person name="Ma J."/>
        </authorList>
    </citation>
    <scope>NUCLEOTIDE SEQUENCE [LARGE SCALE GENOMIC DNA]</scope>
    <source>
        <strain evidence="2">CGMCC 4.7680</strain>
    </source>
</reference>
<dbReference type="Gene3D" id="1.25.40.10">
    <property type="entry name" value="Tetratricopeptide repeat domain"/>
    <property type="match status" value="1"/>
</dbReference>
<evidence type="ECO:0000313" key="1">
    <source>
        <dbReference type="EMBL" id="GHG02434.1"/>
    </source>
</evidence>
<dbReference type="PANTHER" id="PTHR46082">
    <property type="entry name" value="ATP/GTP-BINDING PROTEIN-RELATED"/>
    <property type="match status" value="1"/>
</dbReference>
<keyword evidence="2" id="KW-1185">Reference proteome</keyword>
<dbReference type="InterPro" id="IPR011990">
    <property type="entry name" value="TPR-like_helical_dom_sf"/>
</dbReference>
<dbReference type="PANTHER" id="PTHR46082:SF6">
    <property type="entry name" value="AAA+ ATPASE DOMAIN-CONTAINING PROTEIN-RELATED"/>
    <property type="match status" value="1"/>
</dbReference>
<evidence type="ECO:0008006" key="3">
    <source>
        <dbReference type="Google" id="ProtNLM"/>
    </source>
</evidence>
<protein>
    <recommendedName>
        <fullName evidence="3">Tetratricopeptide repeat protein</fullName>
    </recommendedName>
</protein>
<organism evidence="1 2">
    <name type="scientific">Amycolatopsis bullii</name>
    <dbReference type="NCBI Taxonomy" id="941987"/>
    <lineage>
        <taxon>Bacteria</taxon>
        <taxon>Bacillati</taxon>
        <taxon>Actinomycetota</taxon>
        <taxon>Actinomycetes</taxon>
        <taxon>Pseudonocardiales</taxon>
        <taxon>Pseudonocardiaceae</taxon>
        <taxon>Amycolatopsis</taxon>
    </lineage>
</organism>
<dbReference type="Proteomes" id="UP000649955">
    <property type="component" value="Unassembled WGS sequence"/>
</dbReference>
<sequence>MGLFSKRPKALPADLDRRARAAGAMFDAGQFAAAELSLSSLVADCETTAGPEHPGTLAVLDLLGSTQFQRERLPESAVSHREARRRAVAVLGPDHPETLKYGHNLGCTLSMLRAWDEGLPVLRDVLSRRTRKLGEQHPDTIDTAKTLGAALYLTGDKQAAATTLQAAYHAAMKAFGGGDPLTQEVAHNLEIVLRHL</sequence>
<proteinExistence type="predicted"/>
<name>A0ABQ3K3R4_9PSEU</name>
<dbReference type="SUPFAM" id="SSF48452">
    <property type="entry name" value="TPR-like"/>
    <property type="match status" value="1"/>
</dbReference>
<dbReference type="InterPro" id="IPR053137">
    <property type="entry name" value="NLR-like"/>
</dbReference>